<evidence type="ECO:0000313" key="3">
    <source>
        <dbReference type="Proteomes" id="UP000017396"/>
    </source>
</evidence>
<dbReference type="KEGG" id="glj:GKIL_3955"/>
<organism evidence="2 3">
    <name type="scientific">Gloeobacter kilaueensis (strain ATCC BAA-2537 / CCAP 1431/1 / ULC 316 / JS1)</name>
    <dbReference type="NCBI Taxonomy" id="1183438"/>
    <lineage>
        <taxon>Bacteria</taxon>
        <taxon>Bacillati</taxon>
        <taxon>Cyanobacteriota</taxon>
        <taxon>Cyanophyceae</taxon>
        <taxon>Gloeobacterales</taxon>
        <taxon>Gloeobacteraceae</taxon>
        <taxon>Gloeobacter</taxon>
    </lineage>
</organism>
<proteinExistence type="predicted"/>
<name>U5QMQ2_GLOK1</name>
<evidence type="ECO:0000256" key="1">
    <source>
        <dbReference type="SAM" id="SignalP"/>
    </source>
</evidence>
<dbReference type="AlphaFoldDB" id="U5QMQ2"/>
<evidence type="ECO:0000313" key="2">
    <source>
        <dbReference type="EMBL" id="AGY60201.1"/>
    </source>
</evidence>
<keyword evidence="3" id="KW-1185">Reference proteome</keyword>
<dbReference type="RefSeq" id="WP_023175534.1">
    <property type="nucleotide sequence ID" value="NC_022600.1"/>
</dbReference>
<dbReference type="OrthoDB" id="9951255at2"/>
<feature type="signal peptide" evidence="1">
    <location>
        <begin position="1"/>
        <end position="23"/>
    </location>
</feature>
<protein>
    <submittedName>
        <fullName evidence="2">Uncharacterized protein</fullName>
    </submittedName>
</protein>
<feature type="chain" id="PRO_5004663846" evidence="1">
    <location>
        <begin position="24"/>
        <end position="110"/>
    </location>
</feature>
<gene>
    <name evidence="2" type="ORF">GKIL_3955</name>
</gene>
<sequence>MSISKTGIAMVALCLLSALPAVAQTSKDDASQLTTVPARTLNSPASLVTGSKSYAQDLNAEESRYRQAPANSRWLLRRSASPVQRVRGNNEATLYGDQPDAVTIVDIVEW</sequence>
<dbReference type="HOGENOM" id="CLU_2167376_0_0_3"/>
<dbReference type="STRING" id="1183438.GKIL_3955"/>
<keyword evidence="1" id="KW-0732">Signal</keyword>
<reference evidence="2 3" key="1">
    <citation type="journal article" date="2013" name="PLoS ONE">
        <title>Cultivation and Complete Genome Sequencing of Gloeobacter kilaueensis sp. nov., from a Lava Cave in Kilauea Caldera, Hawai'i.</title>
        <authorList>
            <person name="Saw J.H."/>
            <person name="Schatz M."/>
            <person name="Brown M.V."/>
            <person name="Kunkel D.D."/>
            <person name="Foster J.S."/>
            <person name="Shick H."/>
            <person name="Christensen S."/>
            <person name="Hou S."/>
            <person name="Wan X."/>
            <person name="Donachie S.P."/>
        </authorList>
    </citation>
    <scope>NUCLEOTIDE SEQUENCE [LARGE SCALE GENOMIC DNA]</scope>
    <source>
        <strain evidence="3">JS</strain>
    </source>
</reference>
<dbReference type="EMBL" id="CP003587">
    <property type="protein sequence ID" value="AGY60201.1"/>
    <property type="molecule type" value="Genomic_DNA"/>
</dbReference>
<dbReference type="Proteomes" id="UP000017396">
    <property type="component" value="Chromosome"/>
</dbReference>
<accession>U5QMQ2</accession>